<dbReference type="InterPro" id="IPR010129">
    <property type="entry name" value="T1SS_HlyD"/>
</dbReference>
<dbReference type="EMBL" id="BSNG01000001">
    <property type="protein sequence ID" value="GLQ10456.1"/>
    <property type="molecule type" value="Genomic_DNA"/>
</dbReference>
<dbReference type="InterPro" id="IPR058781">
    <property type="entry name" value="HH_AprE-like"/>
</dbReference>
<feature type="coiled-coil region" evidence="10">
    <location>
        <begin position="155"/>
        <end position="182"/>
    </location>
</feature>
<evidence type="ECO:0000256" key="3">
    <source>
        <dbReference type="ARBA" id="ARBA00022448"/>
    </source>
</evidence>
<evidence type="ECO:0000259" key="11">
    <source>
        <dbReference type="Pfam" id="PF25994"/>
    </source>
</evidence>
<keyword evidence="7 9" id="KW-1133">Transmembrane helix</keyword>
<evidence type="ECO:0000256" key="1">
    <source>
        <dbReference type="ARBA" id="ARBA00004377"/>
    </source>
</evidence>
<evidence type="ECO:0000256" key="8">
    <source>
        <dbReference type="ARBA" id="ARBA00023136"/>
    </source>
</evidence>
<evidence type="ECO:0000313" key="13">
    <source>
        <dbReference type="EMBL" id="GLQ10456.1"/>
    </source>
</evidence>
<evidence type="ECO:0000313" key="14">
    <source>
        <dbReference type="Proteomes" id="UP001161406"/>
    </source>
</evidence>
<dbReference type="Pfam" id="PF25994">
    <property type="entry name" value="HH_AprE"/>
    <property type="match status" value="1"/>
</dbReference>
<reference evidence="13" key="2">
    <citation type="submission" date="2023-01" db="EMBL/GenBank/DDBJ databases">
        <title>Draft genome sequence of Devosia yakushimensis strain NBRC 103855.</title>
        <authorList>
            <person name="Sun Q."/>
            <person name="Mori K."/>
        </authorList>
    </citation>
    <scope>NUCLEOTIDE SEQUENCE</scope>
    <source>
        <strain evidence="13">NBRC 103855</strain>
    </source>
</reference>
<sequence>MTAELAEQPSDLASLKRHGWVGLVAVIGLFGGLIAWSAVTEISGAIIAPGTLVVQDSAKRVQHAEGGIVTQLLVRDEDHVVQGQVLATLDQTAIAAALAISEAQLREAYAKEARLIAEIEGRDTVTLSGAALELFDMAQLQPLVALEQQVLVARQATKAGRIAQLREQIVQLERQGEGFDLQKQAIERRIAVIELEIADFDDLYDKRLIAASRGTSLDKEIATAQGELGRVVASIAETNAVAAERALQIEQIGDEYLTTALAELQEARRVIAEAGQRRIADRDRLTRTEIRAPQTGVVHESVLHTVGGVAAAGETLMLIVPSDEPLIVNVRIEPVDIDKVAVGQEAVLRFSGLNPRTTPELFATVARVAPDLTKDPATGQQYYDARIAISDEELARLPDGVVLIPGMPVESFVQTGDRTMLSYILHPVEEQLNRALKED</sequence>
<dbReference type="Pfam" id="PF26002">
    <property type="entry name" value="Beta-barrel_AprE"/>
    <property type="match status" value="1"/>
</dbReference>
<comment type="subcellular location">
    <subcellularLocation>
        <location evidence="1 9">Cell inner membrane</location>
        <topology evidence="1 9">Single-pass membrane protein</topology>
    </subcellularLocation>
</comment>
<dbReference type="Gene3D" id="2.40.50.100">
    <property type="match status" value="1"/>
</dbReference>
<dbReference type="PRINTS" id="PR01490">
    <property type="entry name" value="RTXTOXIND"/>
</dbReference>
<feature type="transmembrane region" description="Helical" evidence="9">
    <location>
        <begin position="20"/>
        <end position="39"/>
    </location>
</feature>
<dbReference type="NCBIfam" id="TIGR01843">
    <property type="entry name" value="type_I_hlyD"/>
    <property type="match status" value="1"/>
</dbReference>
<dbReference type="PANTHER" id="PTHR30386:SF17">
    <property type="entry name" value="ALKALINE PROTEASE SECRETION PROTEIN APRE"/>
    <property type="match status" value="1"/>
</dbReference>
<reference evidence="13" key="1">
    <citation type="journal article" date="2014" name="Int. J. Syst. Evol. Microbiol.">
        <title>Complete genome of a new Firmicutes species belonging to the dominant human colonic microbiota ('Ruminococcus bicirculans') reveals two chromosomes and a selective capacity to utilize plant glucans.</title>
        <authorList>
            <consortium name="NISC Comparative Sequencing Program"/>
            <person name="Wegmann U."/>
            <person name="Louis P."/>
            <person name="Goesmann A."/>
            <person name="Henrissat B."/>
            <person name="Duncan S.H."/>
            <person name="Flint H.J."/>
        </authorList>
    </citation>
    <scope>NUCLEOTIDE SEQUENCE</scope>
    <source>
        <strain evidence="13">NBRC 103855</strain>
    </source>
</reference>
<organism evidence="13 14">
    <name type="scientific">Devosia yakushimensis</name>
    <dbReference type="NCBI Taxonomy" id="470028"/>
    <lineage>
        <taxon>Bacteria</taxon>
        <taxon>Pseudomonadati</taxon>
        <taxon>Pseudomonadota</taxon>
        <taxon>Alphaproteobacteria</taxon>
        <taxon>Hyphomicrobiales</taxon>
        <taxon>Devosiaceae</taxon>
        <taxon>Devosia</taxon>
    </lineage>
</organism>
<keyword evidence="6 9" id="KW-0812">Transmembrane</keyword>
<comment type="caution">
    <text evidence="13">The sequence shown here is derived from an EMBL/GenBank/DDBJ whole genome shotgun (WGS) entry which is preliminary data.</text>
</comment>
<dbReference type="InterPro" id="IPR058982">
    <property type="entry name" value="Beta-barrel_AprE"/>
</dbReference>
<keyword evidence="8 9" id="KW-0472">Membrane</keyword>
<keyword evidence="5 9" id="KW-0997">Cell inner membrane</keyword>
<comment type="similarity">
    <text evidence="2 9">Belongs to the membrane fusion protein (MFP) (TC 8.A.1) family.</text>
</comment>
<protein>
    <recommendedName>
        <fullName evidence="9">Membrane fusion protein (MFP) family protein</fullName>
    </recommendedName>
</protein>
<dbReference type="Proteomes" id="UP001161406">
    <property type="component" value="Unassembled WGS sequence"/>
</dbReference>
<dbReference type="InterPro" id="IPR050739">
    <property type="entry name" value="MFP"/>
</dbReference>
<dbReference type="RefSeq" id="WP_284391072.1">
    <property type="nucleotide sequence ID" value="NZ_BSNG01000001.1"/>
</dbReference>
<feature type="domain" description="AprE-like long alpha-helical hairpin" evidence="11">
    <location>
        <begin position="96"/>
        <end position="284"/>
    </location>
</feature>
<accession>A0ABQ5UEV1</accession>
<feature type="domain" description="AprE-like beta-barrel" evidence="12">
    <location>
        <begin position="326"/>
        <end position="416"/>
    </location>
</feature>
<evidence type="ECO:0000256" key="2">
    <source>
        <dbReference type="ARBA" id="ARBA00009477"/>
    </source>
</evidence>
<proteinExistence type="inferred from homology"/>
<dbReference type="Gene3D" id="2.40.30.170">
    <property type="match status" value="1"/>
</dbReference>
<keyword evidence="10" id="KW-0175">Coiled coil</keyword>
<keyword evidence="3 9" id="KW-0813">Transport</keyword>
<evidence type="ECO:0000256" key="9">
    <source>
        <dbReference type="RuleBase" id="RU365093"/>
    </source>
</evidence>
<evidence type="ECO:0000256" key="7">
    <source>
        <dbReference type="ARBA" id="ARBA00022989"/>
    </source>
</evidence>
<evidence type="ECO:0000256" key="5">
    <source>
        <dbReference type="ARBA" id="ARBA00022519"/>
    </source>
</evidence>
<evidence type="ECO:0000256" key="10">
    <source>
        <dbReference type="SAM" id="Coils"/>
    </source>
</evidence>
<evidence type="ECO:0000256" key="6">
    <source>
        <dbReference type="ARBA" id="ARBA00022692"/>
    </source>
</evidence>
<name>A0ABQ5UEV1_9HYPH</name>
<keyword evidence="14" id="KW-1185">Reference proteome</keyword>
<gene>
    <name evidence="13" type="ORF">GCM10007913_23880</name>
</gene>
<keyword evidence="4 9" id="KW-1003">Cell membrane</keyword>
<evidence type="ECO:0000259" key="12">
    <source>
        <dbReference type="Pfam" id="PF26002"/>
    </source>
</evidence>
<evidence type="ECO:0000256" key="4">
    <source>
        <dbReference type="ARBA" id="ARBA00022475"/>
    </source>
</evidence>
<dbReference type="PANTHER" id="PTHR30386">
    <property type="entry name" value="MEMBRANE FUSION SUBUNIT OF EMRAB-TOLC MULTIDRUG EFFLUX PUMP"/>
    <property type="match status" value="1"/>
</dbReference>